<accession>A0A061FYX5</accession>
<dbReference type="AlphaFoldDB" id="A0A061FYX5"/>
<sequence length="75" mass="8850">MARILFTNWIHQPLGRPIALRLRRERTKKGQKPMKISSTPHETEENIQTQHSPVDREMIPFNCNAMVKDQFNHVT</sequence>
<reference evidence="2 3" key="1">
    <citation type="journal article" date="2013" name="Genome Biol.">
        <title>The genome sequence of the most widely cultivated cacao type and its use to identify candidate genes regulating pod color.</title>
        <authorList>
            <person name="Motamayor J.C."/>
            <person name="Mockaitis K."/>
            <person name="Schmutz J."/>
            <person name="Haiminen N."/>
            <person name="Iii D.L."/>
            <person name="Cornejo O."/>
            <person name="Findley S.D."/>
            <person name="Zheng P."/>
            <person name="Utro F."/>
            <person name="Royaert S."/>
            <person name="Saski C."/>
            <person name="Jenkins J."/>
            <person name="Podicheti R."/>
            <person name="Zhao M."/>
            <person name="Scheffler B.E."/>
            <person name="Stack J.C."/>
            <person name="Feltus F.A."/>
            <person name="Mustiga G.M."/>
            <person name="Amores F."/>
            <person name="Phillips W."/>
            <person name="Marelli J.P."/>
            <person name="May G.D."/>
            <person name="Shapiro H."/>
            <person name="Ma J."/>
            <person name="Bustamante C.D."/>
            <person name="Schnell R.J."/>
            <person name="Main D."/>
            <person name="Gilbert D."/>
            <person name="Parida L."/>
            <person name="Kuhn D.N."/>
        </authorList>
    </citation>
    <scope>NUCLEOTIDE SEQUENCE [LARGE SCALE GENOMIC DNA]</scope>
    <source>
        <strain evidence="3">cv. Matina 1-6</strain>
    </source>
</reference>
<protein>
    <submittedName>
        <fullName evidence="2">Uncharacterized protein</fullName>
    </submittedName>
</protein>
<dbReference type="InParanoid" id="A0A061FYX5"/>
<feature type="compositionally biased region" description="Polar residues" evidence="1">
    <location>
        <begin position="36"/>
        <end position="52"/>
    </location>
</feature>
<dbReference type="HOGENOM" id="CLU_2676060_0_0_1"/>
<dbReference type="EMBL" id="CM001881">
    <property type="protein sequence ID" value="EOY22092.1"/>
    <property type="molecule type" value="Genomic_DNA"/>
</dbReference>
<evidence type="ECO:0000256" key="1">
    <source>
        <dbReference type="SAM" id="MobiDB-lite"/>
    </source>
</evidence>
<evidence type="ECO:0000313" key="2">
    <source>
        <dbReference type="EMBL" id="EOY22092.1"/>
    </source>
</evidence>
<gene>
    <name evidence="2" type="ORF">TCM_014286</name>
</gene>
<feature type="region of interest" description="Disordered" evidence="1">
    <location>
        <begin position="26"/>
        <end position="56"/>
    </location>
</feature>
<evidence type="ECO:0000313" key="3">
    <source>
        <dbReference type="Proteomes" id="UP000026915"/>
    </source>
</evidence>
<name>A0A061FYX5_THECC</name>
<dbReference type="Gramene" id="EOY22092">
    <property type="protein sequence ID" value="EOY22092"/>
    <property type="gene ID" value="TCM_014286"/>
</dbReference>
<proteinExistence type="predicted"/>
<organism evidence="2 3">
    <name type="scientific">Theobroma cacao</name>
    <name type="common">Cacao</name>
    <name type="synonym">Cocoa</name>
    <dbReference type="NCBI Taxonomy" id="3641"/>
    <lineage>
        <taxon>Eukaryota</taxon>
        <taxon>Viridiplantae</taxon>
        <taxon>Streptophyta</taxon>
        <taxon>Embryophyta</taxon>
        <taxon>Tracheophyta</taxon>
        <taxon>Spermatophyta</taxon>
        <taxon>Magnoliopsida</taxon>
        <taxon>eudicotyledons</taxon>
        <taxon>Gunneridae</taxon>
        <taxon>Pentapetalae</taxon>
        <taxon>rosids</taxon>
        <taxon>malvids</taxon>
        <taxon>Malvales</taxon>
        <taxon>Malvaceae</taxon>
        <taxon>Byttnerioideae</taxon>
        <taxon>Theobroma</taxon>
    </lineage>
</organism>
<keyword evidence="3" id="KW-1185">Reference proteome</keyword>
<dbReference type="Proteomes" id="UP000026915">
    <property type="component" value="Chromosome 3"/>
</dbReference>